<evidence type="ECO:0000256" key="9">
    <source>
        <dbReference type="ARBA" id="ARBA00073105"/>
    </source>
</evidence>
<evidence type="ECO:0000313" key="11">
    <source>
        <dbReference type="Proteomes" id="UP000186698"/>
    </source>
</evidence>
<dbReference type="InterPro" id="IPR012478">
    <property type="entry name" value="GSG-1"/>
</dbReference>
<evidence type="ECO:0000256" key="6">
    <source>
        <dbReference type="ARBA" id="ARBA00023018"/>
    </source>
</evidence>
<reference evidence="12" key="1">
    <citation type="submission" date="2025-08" db="UniProtKB">
        <authorList>
            <consortium name="RefSeq"/>
        </authorList>
    </citation>
    <scope>IDENTIFICATION</scope>
    <source>
        <strain evidence="12">J_2021</strain>
        <tissue evidence="12">Erythrocytes</tissue>
    </source>
</reference>
<organism evidence="11 12">
    <name type="scientific">Xenopus laevis</name>
    <name type="common">African clawed frog</name>
    <dbReference type="NCBI Taxonomy" id="8355"/>
    <lineage>
        <taxon>Eukaryota</taxon>
        <taxon>Metazoa</taxon>
        <taxon>Chordata</taxon>
        <taxon>Craniata</taxon>
        <taxon>Vertebrata</taxon>
        <taxon>Euteleostomi</taxon>
        <taxon>Amphibia</taxon>
        <taxon>Batrachia</taxon>
        <taxon>Anura</taxon>
        <taxon>Pipoidea</taxon>
        <taxon>Pipidae</taxon>
        <taxon>Xenopodinae</taxon>
        <taxon>Xenopus</taxon>
        <taxon>Xenopus</taxon>
    </lineage>
</organism>
<evidence type="ECO:0000256" key="7">
    <source>
        <dbReference type="ARBA" id="ARBA00023136"/>
    </source>
</evidence>
<keyword evidence="5 10" id="KW-1133">Transmembrane helix</keyword>
<feature type="transmembrane region" description="Helical" evidence="10">
    <location>
        <begin position="232"/>
        <end position="255"/>
    </location>
</feature>
<dbReference type="Gene3D" id="1.20.140.150">
    <property type="match status" value="1"/>
</dbReference>
<dbReference type="GO" id="GO:0010646">
    <property type="term" value="P:regulation of cell communication"/>
    <property type="evidence" value="ECO:0007669"/>
    <property type="project" value="UniProtKB-ARBA"/>
</dbReference>
<evidence type="ECO:0000313" key="12">
    <source>
        <dbReference type="RefSeq" id="XP_018090978.1"/>
    </source>
</evidence>
<evidence type="ECO:0000256" key="4">
    <source>
        <dbReference type="ARBA" id="ARBA00022692"/>
    </source>
</evidence>
<dbReference type="Proteomes" id="UP000186698">
    <property type="component" value="Chromosome 9_10L"/>
</dbReference>
<dbReference type="AlphaFoldDB" id="A0A8J0TVD9"/>
<dbReference type="FunFam" id="1.20.140.150:FF:000005">
    <property type="entry name" value="Germ cell-specific gene 1-like"/>
    <property type="match status" value="1"/>
</dbReference>
<evidence type="ECO:0000256" key="10">
    <source>
        <dbReference type="SAM" id="Phobius"/>
    </source>
</evidence>
<feature type="transmembrane region" description="Helical" evidence="10">
    <location>
        <begin position="193"/>
        <end position="220"/>
    </location>
</feature>
<dbReference type="PANTHER" id="PTHR10671:SF40">
    <property type="entry name" value="GERM CELL-SPECIFIC GENE 1-LIKE PROTEIN 2"/>
    <property type="match status" value="1"/>
</dbReference>
<dbReference type="KEGG" id="xla:108701189"/>
<dbReference type="OrthoDB" id="10001768at2759"/>
<dbReference type="GO" id="GO:0023051">
    <property type="term" value="P:regulation of signaling"/>
    <property type="evidence" value="ECO:0007669"/>
    <property type="project" value="UniProtKB-ARBA"/>
</dbReference>
<dbReference type="GO" id="GO:0032279">
    <property type="term" value="C:asymmetric synapse"/>
    <property type="evidence" value="ECO:0007669"/>
    <property type="project" value="UniProtKB-ARBA"/>
</dbReference>
<name>A0A8J0TVD9_XENLA</name>
<comment type="subcellular location">
    <subcellularLocation>
        <location evidence="1">Cell membrane</location>
        <topology evidence="1">Multi-pass membrane protein</topology>
    </subcellularLocation>
    <subcellularLocation>
        <location evidence="8">Synapse</location>
    </subcellularLocation>
</comment>
<dbReference type="GO" id="GO:0005886">
    <property type="term" value="C:plasma membrane"/>
    <property type="evidence" value="ECO:0000318"/>
    <property type="project" value="GO_Central"/>
</dbReference>
<keyword evidence="3" id="KW-1003">Cell membrane</keyword>
<protein>
    <recommendedName>
        <fullName evidence="9">Germ cell-specific gene 1-like protein</fullName>
    </recommendedName>
</protein>
<evidence type="ECO:0000256" key="5">
    <source>
        <dbReference type="ARBA" id="ARBA00022989"/>
    </source>
</evidence>
<feature type="transmembrane region" description="Helical" evidence="10">
    <location>
        <begin position="275"/>
        <end position="300"/>
    </location>
</feature>
<dbReference type="GeneID" id="108701189"/>
<sequence>MPAVVLMLIIRQLPQPLVHLPVRHTPAQYRVGEIRINGLPSHWVPCTAADGKESGELKAGVPPDSPVHIQRIGGIEMDRRRRATVALTLNFLSLLFSITAFSSSYWCEGIRKVPKPFCTGKDGEKPGFCIRFNNSDSNASNVVQYTWETGDDKFIERHFHAGIWYSCEENISGDGEKCRSFITLTPPADRGVLWLSIVAEVLYITLLLTGVSLMSVEVCYYTTVIDGLKLNAFAAIFTVLSGLLGMVAHMMYTTVFQMTVNLGPEDWRPQNWDYGWSYCLAWGSFTCCMAASVTTINRYTKTILEFKQRRRNLERSLQHKQKVGDQGGTQPVWDIYINTLQGNREGLVDLASSGQNSSIYGNMSNFPYTQCDEYC</sequence>
<keyword evidence="7 10" id="KW-0472">Membrane</keyword>
<dbReference type="CTD" id="108701189"/>
<keyword evidence="11" id="KW-1185">Reference proteome</keyword>
<evidence type="ECO:0000256" key="1">
    <source>
        <dbReference type="ARBA" id="ARBA00004651"/>
    </source>
</evidence>
<proteinExistence type="inferred from homology"/>
<dbReference type="InterPro" id="IPR050579">
    <property type="entry name" value="PMP-22/EMP/MP20-like"/>
</dbReference>
<evidence type="ECO:0000256" key="2">
    <source>
        <dbReference type="ARBA" id="ARBA00007425"/>
    </source>
</evidence>
<evidence type="ECO:0000256" key="3">
    <source>
        <dbReference type="ARBA" id="ARBA00022475"/>
    </source>
</evidence>
<gene>
    <name evidence="12" type="primary">LOC108701189</name>
</gene>
<dbReference type="GO" id="GO:0098978">
    <property type="term" value="C:glutamatergic synapse"/>
    <property type="evidence" value="ECO:0007669"/>
    <property type="project" value="UniProtKB-ARBA"/>
</dbReference>
<keyword evidence="6" id="KW-0770">Synapse</keyword>
<dbReference type="RefSeq" id="XP_018090978.1">
    <property type="nucleotide sequence ID" value="XM_018235489.2"/>
</dbReference>
<dbReference type="PANTHER" id="PTHR10671">
    <property type="entry name" value="EPITHELIAL MEMBRANE PROTEIN-RELATED"/>
    <property type="match status" value="1"/>
</dbReference>
<evidence type="ECO:0000256" key="8">
    <source>
        <dbReference type="ARBA" id="ARBA00034103"/>
    </source>
</evidence>
<feature type="transmembrane region" description="Helical" evidence="10">
    <location>
        <begin position="85"/>
        <end position="106"/>
    </location>
</feature>
<accession>A0A8J0TVD9</accession>
<dbReference type="Pfam" id="PF07803">
    <property type="entry name" value="GSG-1"/>
    <property type="match status" value="1"/>
</dbReference>
<keyword evidence="4 10" id="KW-0812">Transmembrane</keyword>
<dbReference type="GO" id="GO:0051049">
    <property type="term" value="P:regulation of transport"/>
    <property type="evidence" value="ECO:0007669"/>
    <property type="project" value="UniProtKB-ARBA"/>
</dbReference>
<comment type="similarity">
    <text evidence="2">Belongs to the GSG1 family.</text>
</comment>